<evidence type="ECO:0000313" key="2">
    <source>
        <dbReference type="Proteomes" id="UP000031843"/>
    </source>
</evidence>
<keyword evidence="2" id="KW-1185">Reference proteome</keyword>
<dbReference type="Proteomes" id="UP000031843">
    <property type="component" value="Chromosome main"/>
</dbReference>
<proteinExistence type="predicted"/>
<accession>A0A0C4YCY5</accession>
<sequence length="46" mass="5510">MNARLRWYFEVLLHRCNLAVNRAGKIMQHLRLPAKDSIDNFRRSKA</sequence>
<dbReference type="KEGG" id="cbw:RR42_m3385"/>
<dbReference type="AlphaFoldDB" id="A0A0C4YCY5"/>
<name>A0A0C4YCY5_9BURK</name>
<dbReference type="EMBL" id="CP010536">
    <property type="protein sequence ID" value="AJG20753.1"/>
    <property type="molecule type" value="Genomic_DNA"/>
</dbReference>
<evidence type="ECO:0000313" key="1">
    <source>
        <dbReference type="EMBL" id="AJG20753.1"/>
    </source>
</evidence>
<protein>
    <submittedName>
        <fullName evidence="1">Uncharacterized protein</fullName>
    </submittedName>
</protein>
<gene>
    <name evidence="1" type="ORF">RR42_m3385</name>
</gene>
<reference evidence="1 2" key="1">
    <citation type="journal article" date="2015" name="Genome Announc.">
        <title>Complete Genome Sequence of Cupriavidus basilensis 4G11, Isolated from the Oak Ridge Field Research Center Site.</title>
        <authorList>
            <person name="Ray J."/>
            <person name="Waters R.J."/>
            <person name="Skerker J.M."/>
            <person name="Kuehl J.V."/>
            <person name="Price M.N."/>
            <person name="Huang J."/>
            <person name="Chakraborty R."/>
            <person name="Arkin A.P."/>
            <person name="Deutschbauer A."/>
        </authorList>
    </citation>
    <scope>NUCLEOTIDE SEQUENCE [LARGE SCALE GENOMIC DNA]</scope>
    <source>
        <strain evidence="1">4G11</strain>
    </source>
</reference>
<organism evidence="1 2">
    <name type="scientific">Cupriavidus basilensis</name>
    <dbReference type="NCBI Taxonomy" id="68895"/>
    <lineage>
        <taxon>Bacteria</taxon>
        <taxon>Pseudomonadati</taxon>
        <taxon>Pseudomonadota</taxon>
        <taxon>Betaproteobacteria</taxon>
        <taxon>Burkholderiales</taxon>
        <taxon>Burkholderiaceae</taxon>
        <taxon>Cupriavidus</taxon>
    </lineage>
</organism>